<protein>
    <submittedName>
        <fullName evidence="2">Uncharacterized protein</fullName>
    </submittedName>
</protein>
<dbReference type="AlphaFoldDB" id="A0A3N1G9I5"/>
<name>A0A3N1G9I5_9ACTN</name>
<dbReference type="EMBL" id="RJKN01000009">
    <property type="protein sequence ID" value="ROP26874.1"/>
    <property type="molecule type" value="Genomic_DNA"/>
</dbReference>
<accession>A0A3N1G9I5</accession>
<proteinExistence type="predicted"/>
<evidence type="ECO:0000313" key="2">
    <source>
        <dbReference type="EMBL" id="ROP26874.1"/>
    </source>
</evidence>
<dbReference type="OrthoDB" id="263516at2"/>
<evidence type="ECO:0000256" key="1">
    <source>
        <dbReference type="SAM" id="MobiDB-lite"/>
    </source>
</evidence>
<dbReference type="Proteomes" id="UP000276232">
    <property type="component" value="Unassembled WGS sequence"/>
</dbReference>
<comment type="caution">
    <text evidence="2">The sequence shown here is derived from an EMBL/GenBank/DDBJ whole genome shotgun (WGS) entry which is preliminary data.</text>
</comment>
<dbReference type="RefSeq" id="WP_123381174.1">
    <property type="nucleotide sequence ID" value="NZ_RJKN01000009.1"/>
</dbReference>
<reference evidence="2 3" key="1">
    <citation type="journal article" date="2015" name="Stand. Genomic Sci.">
        <title>Genomic Encyclopedia of Bacterial and Archaeal Type Strains, Phase III: the genomes of soil and plant-associated and newly described type strains.</title>
        <authorList>
            <person name="Whitman W.B."/>
            <person name="Woyke T."/>
            <person name="Klenk H.P."/>
            <person name="Zhou Y."/>
            <person name="Lilburn T.G."/>
            <person name="Beck B.J."/>
            <person name="De Vos P."/>
            <person name="Vandamme P."/>
            <person name="Eisen J.A."/>
            <person name="Garrity G."/>
            <person name="Hugenholtz P."/>
            <person name="Kyrpides N.C."/>
        </authorList>
    </citation>
    <scope>NUCLEOTIDE SEQUENCE [LARGE SCALE GENOMIC DNA]</scope>
    <source>
        <strain evidence="2 3">CECT 7306</strain>
    </source>
</reference>
<keyword evidence="3" id="KW-1185">Reference proteome</keyword>
<feature type="compositionally biased region" description="Basic and acidic residues" evidence="1">
    <location>
        <begin position="1"/>
        <end position="17"/>
    </location>
</feature>
<organism evidence="2 3">
    <name type="scientific">Pseudokineococcus lusitanus</name>
    <dbReference type="NCBI Taxonomy" id="763993"/>
    <lineage>
        <taxon>Bacteria</taxon>
        <taxon>Bacillati</taxon>
        <taxon>Actinomycetota</taxon>
        <taxon>Actinomycetes</taxon>
        <taxon>Kineosporiales</taxon>
        <taxon>Kineosporiaceae</taxon>
        <taxon>Pseudokineococcus</taxon>
    </lineage>
</organism>
<evidence type="ECO:0000313" key="3">
    <source>
        <dbReference type="Proteomes" id="UP000276232"/>
    </source>
</evidence>
<dbReference type="InParanoid" id="A0A3N1G9I5"/>
<sequence>MRATTPEDPRLPDDDRAAGVAASPVAPRRRVWPLVAGGLGVGLVLGGCTGLGVGLVVGGSAGAGLAAELRGTAGAPTEEGAAGAGAGGRTVAEALPDELPRLRELVARERGVAWREEVPVEALDDAAFAAALEGTDAGGEGADADGGTGGELVDGPPGLDDPGGGRAEAYAALGLTPSAAAFRAAAEAGDADVVGFYDGTDGSVLLRGQEWTPLVERVLVHELTHALDDQQVDLDARLDAPRTPEQWTAEVAVVEGSAERVAWAWYDALDADGRAAYDAALEADAAQAPPDDGARDPLADALAFFPYDYGYLPVEAVAEEGPEAVDALLAAPLTTTEQVLAAVPDPGAATGLEPAAAVEAPPVPDGAEALGTGGLGLLGLTLLPLVGTGEEGGYAFDPADVVTDAWTGDAWTAWTDPDDPARVCVAVRVLLDEAAGRDALLAGLGPWADARAGQGEVVASGERGLELSGCGDA</sequence>
<feature type="region of interest" description="Disordered" evidence="1">
    <location>
        <begin position="1"/>
        <end position="23"/>
    </location>
</feature>
<gene>
    <name evidence="2" type="ORF">EDC03_3111</name>
</gene>